<dbReference type="GO" id="GO:0005634">
    <property type="term" value="C:nucleus"/>
    <property type="evidence" value="ECO:0007669"/>
    <property type="project" value="UniProtKB-SubCell"/>
</dbReference>
<feature type="domain" description="AP2/ERF" evidence="9">
    <location>
        <begin position="34"/>
        <end position="91"/>
    </location>
</feature>
<evidence type="ECO:0000256" key="8">
    <source>
        <dbReference type="SAM" id="MobiDB-lite"/>
    </source>
</evidence>
<evidence type="ECO:0000256" key="2">
    <source>
        <dbReference type="ARBA" id="ARBA00022458"/>
    </source>
</evidence>
<evidence type="ECO:0000256" key="5">
    <source>
        <dbReference type="ARBA" id="ARBA00023163"/>
    </source>
</evidence>
<dbReference type="GO" id="GO:0009877">
    <property type="term" value="P:nodulation"/>
    <property type="evidence" value="ECO:0007669"/>
    <property type="project" value="UniProtKB-KW"/>
</dbReference>
<dbReference type="Pfam" id="PF00847">
    <property type="entry name" value="AP2"/>
    <property type="match status" value="1"/>
</dbReference>
<dbReference type="PANTHER" id="PTHR31194">
    <property type="entry name" value="SHN SHINE , DNA BINDING / TRANSCRIPTION FACTOR"/>
    <property type="match status" value="1"/>
</dbReference>
<dbReference type="SMART" id="SM00380">
    <property type="entry name" value="AP2"/>
    <property type="match status" value="1"/>
</dbReference>
<feature type="region of interest" description="Disordered" evidence="8">
    <location>
        <begin position="127"/>
        <end position="147"/>
    </location>
</feature>
<evidence type="ECO:0000313" key="10">
    <source>
        <dbReference type="EMBL" id="KAK4263501.1"/>
    </source>
</evidence>
<evidence type="ECO:0000256" key="4">
    <source>
        <dbReference type="ARBA" id="ARBA00023125"/>
    </source>
</evidence>
<dbReference type="InterPro" id="IPR050913">
    <property type="entry name" value="AP2/ERF_ERF"/>
</dbReference>
<dbReference type="Proteomes" id="UP001293593">
    <property type="component" value="Unassembled WGS sequence"/>
</dbReference>
<name>A0AAE1MKA5_9FABA</name>
<keyword evidence="2" id="KW-0536">Nodulation</keyword>
<evidence type="ECO:0000256" key="6">
    <source>
        <dbReference type="ARBA" id="ARBA00023242"/>
    </source>
</evidence>
<gene>
    <name evidence="10" type="ORF">QN277_028900</name>
</gene>
<reference evidence="10" key="1">
    <citation type="submission" date="2023-10" db="EMBL/GenBank/DDBJ databases">
        <title>Chromosome-level genome of the transformable northern wattle, Acacia crassicarpa.</title>
        <authorList>
            <person name="Massaro I."/>
            <person name="Sinha N.R."/>
            <person name="Poethig S."/>
            <person name="Leichty A.R."/>
        </authorList>
    </citation>
    <scope>NUCLEOTIDE SEQUENCE</scope>
    <source>
        <strain evidence="10">Acra3RX</strain>
        <tissue evidence="10">Leaf</tissue>
    </source>
</reference>
<keyword evidence="4" id="KW-0238">DNA-binding</keyword>
<keyword evidence="3" id="KW-0805">Transcription regulation</keyword>
<dbReference type="EMBL" id="JAWXYG010000009">
    <property type="protein sequence ID" value="KAK4263501.1"/>
    <property type="molecule type" value="Genomic_DNA"/>
</dbReference>
<dbReference type="InterPro" id="IPR016177">
    <property type="entry name" value="DNA-bd_dom_sf"/>
</dbReference>
<evidence type="ECO:0000259" key="9">
    <source>
        <dbReference type="PROSITE" id="PS51032"/>
    </source>
</evidence>
<organism evidence="10 11">
    <name type="scientific">Acacia crassicarpa</name>
    <name type="common">northern wattle</name>
    <dbReference type="NCBI Taxonomy" id="499986"/>
    <lineage>
        <taxon>Eukaryota</taxon>
        <taxon>Viridiplantae</taxon>
        <taxon>Streptophyta</taxon>
        <taxon>Embryophyta</taxon>
        <taxon>Tracheophyta</taxon>
        <taxon>Spermatophyta</taxon>
        <taxon>Magnoliopsida</taxon>
        <taxon>eudicotyledons</taxon>
        <taxon>Gunneridae</taxon>
        <taxon>Pentapetalae</taxon>
        <taxon>rosids</taxon>
        <taxon>fabids</taxon>
        <taxon>Fabales</taxon>
        <taxon>Fabaceae</taxon>
        <taxon>Caesalpinioideae</taxon>
        <taxon>mimosoid clade</taxon>
        <taxon>Acacieae</taxon>
        <taxon>Acacia</taxon>
    </lineage>
</organism>
<keyword evidence="5" id="KW-0804">Transcription</keyword>
<evidence type="ECO:0000256" key="7">
    <source>
        <dbReference type="ARBA" id="ARBA00024343"/>
    </source>
</evidence>
<comment type="subcellular location">
    <subcellularLocation>
        <location evidence="1">Nucleus</location>
    </subcellularLocation>
</comment>
<protein>
    <recommendedName>
        <fullName evidence="9">AP2/ERF domain-containing protein</fullName>
    </recommendedName>
</protein>
<dbReference type="GO" id="GO:0003700">
    <property type="term" value="F:DNA-binding transcription factor activity"/>
    <property type="evidence" value="ECO:0007669"/>
    <property type="project" value="InterPro"/>
</dbReference>
<dbReference type="PANTHER" id="PTHR31194:SF197">
    <property type="entry name" value="OS12G0582900 PROTEIN"/>
    <property type="match status" value="1"/>
</dbReference>
<accession>A0AAE1MKA5</accession>
<comment type="caution">
    <text evidence="10">The sequence shown here is derived from an EMBL/GenBank/DDBJ whole genome shotgun (WGS) entry which is preliminary data.</text>
</comment>
<comment type="similarity">
    <text evidence="7">Belongs to the AP2/ERF transcription factor family. ERF subfamily.</text>
</comment>
<keyword evidence="11" id="KW-1185">Reference proteome</keyword>
<dbReference type="AlphaFoldDB" id="A0AAE1MKA5"/>
<dbReference type="FunFam" id="3.30.730.10:FF:000005">
    <property type="entry name" value="ethylene-responsive transcription factor RAP2-11"/>
    <property type="match status" value="1"/>
</dbReference>
<dbReference type="CDD" id="cd00018">
    <property type="entry name" value="AP2"/>
    <property type="match status" value="1"/>
</dbReference>
<dbReference type="Gene3D" id="3.30.730.10">
    <property type="entry name" value="AP2/ERF domain"/>
    <property type="match status" value="1"/>
</dbReference>
<evidence type="ECO:0000313" key="11">
    <source>
        <dbReference type="Proteomes" id="UP001293593"/>
    </source>
</evidence>
<keyword evidence="6" id="KW-0539">Nucleus</keyword>
<dbReference type="GO" id="GO:0003677">
    <property type="term" value="F:DNA binding"/>
    <property type="evidence" value="ECO:0007669"/>
    <property type="project" value="UniProtKB-KW"/>
</dbReference>
<evidence type="ECO:0000256" key="1">
    <source>
        <dbReference type="ARBA" id="ARBA00004123"/>
    </source>
</evidence>
<proteinExistence type="inferred from homology"/>
<dbReference type="PRINTS" id="PR00367">
    <property type="entry name" value="ETHRSPELEMNT"/>
</dbReference>
<evidence type="ECO:0000256" key="3">
    <source>
        <dbReference type="ARBA" id="ARBA00023015"/>
    </source>
</evidence>
<sequence length="335" mass="38430">MKKHSEEGENNIKWQEAVAMAASLLKARRTGKKRFIGVRQRPSGRWVAEIKDTIQNIRVWLGTYDTAEEAARAYDEAACLLRGANTRRNFWPSHYNSNSPANNPVLPKKIANLILLRLKARNLASSCHHFPSNQTSEEDEEEEEEKPKTELDHFLDGFDGGEFCSSDFSCDFPSNSQIGLEEPYQLNSFLKESDNSFLTDVVSFRSGNKTNLLVEEVGFNEENHGKEKNMDEEKIDSGREKEIFEEEYSDMGFRDFQFLDNLGSICASSPFVVAEEMMGPIIMDQKDEEVYENHDEASFLIESFRMKYERKFSACLYTYGGVSECLRLQFGLENF</sequence>
<dbReference type="InterPro" id="IPR036955">
    <property type="entry name" value="AP2/ERF_dom_sf"/>
</dbReference>
<dbReference type="SUPFAM" id="SSF54171">
    <property type="entry name" value="DNA-binding domain"/>
    <property type="match status" value="1"/>
</dbReference>
<dbReference type="PROSITE" id="PS51032">
    <property type="entry name" value="AP2_ERF"/>
    <property type="match status" value="1"/>
</dbReference>
<dbReference type="InterPro" id="IPR001471">
    <property type="entry name" value="AP2/ERF_dom"/>
</dbReference>